<dbReference type="RefSeq" id="XP_024732004.1">
    <property type="nucleotide sequence ID" value="XM_024885144.1"/>
</dbReference>
<evidence type="ECO:0000256" key="8">
    <source>
        <dbReference type="RuleBase" id="RU000461"/>
    </source>
</evidence>
<gene>
    <name evidence="9" type="ORF">K444DRAFT_645887</name>
</gene>
<dbReference type="PANTHER" id="PTHR24305">
    <property type="entry name" value="CYTOCHROME P450"/>
    <property type="match status" value="1"/>
</dbReference>
<dbReference type="Pfam" id="PF00067">
    <property type="entry name" value="p450"/>
    <property type="match status" value="1"/>
</dbReference>
<dbReference type="AlphaFoldDB" id="A0A2J6SWD3"/>
<dbReference type="PANTHER" id="PTHR24305:SF157">
    <property type="entry name" value="N-ACETYLTRYPTOPHAN 6-HYDROXYLASE IVOC-RELATED"/>
    <property type="match status" value="1"/>
</dbReference>
<accession>A0A2J6SWD3</accession>
<comment type="cofactor">
    <cofactor evidence="1 7">
        <name>heme</name>
        <dbReference type="ChEBI" id="CHEBI:30413"/>
    </cofactor>
</comment>
<dbReference type="OrthoDB" id="3945418at2759"/>
<evidence type="ECO:0000256" key="6">
    <source>
        <dbReference type="ARBA" id="ARBA00023033"/>
    </source>
</evidence>
<evidence type="ECO:0000256" key="7">
    <source>
        <dbReference type="PIRSR" id="PIRSR602401-1"/>
    </source>
</evidence>
<dbReference type="Proteomes" id="UP000235371">
    <property type="component" value="Unassembled WGS sequence"/>
</dbReference>
<sequence>MGLILLAFFAIFAYTIFGAIYRLYMSPIAHIPGPKLAALTRLYEAYYDLYLGGQYTFKIIELHKEYGPIIRISPWELHISDPDFHDTLYASSASGHRRDKYDYFTKSFGLDKSVFATPQHDLHKMRRAALSTFFSMASARRLQPGIQEQLDLLLKRIREFRDNGKVFMASWAFAAYTNNIVMMYCFGRCDKRLEAEDFDPSYRDASFFGSTAGNFMRHAPWANNLLQALPMWITELIHPAMATFDVFEQIKLIRAGRNEAYKDHNHPTIFVSILDSKLPEHEKRDIRLSDDAHVLTMAGTITTSWVLELTMFWLLRQPETLRKLKDELTAAIPSLDMIGTIPLPVLENLPYLNAVMKEGFRLTYGVSSRLARIDPDNPIIFTTEKKQYTIPAGTPVGMTSVQIHHNESIFPDSKKFSPERWLDGKDKAIGKYLVGFNAGSRQCLGINLAHAELYLGLSAIWRQWGSREVRGVDDIGIFELFETGVRDVEIESDAFLPIPQKGSKGIRALAFS</sequence>
<dbReference type="InterPro" id="IPR036396">
    <property type="entry name" value="Cyt_P450_sf"/>
</dbReference>
<dbReference type="PROSITE" id="PS00086">
    <property type="entry name" value="CYTOCHROME_P450"/>
    <property type="match status" value="1"/>
</dbReference>
<keyword evidence="10" id="KW-1185">Reference proteome</keyword>
<dbReference type="InterPro" id="IPR001128">
    <property type="entry name" value="Cyt_P450"/>
</dbReference>
<keyword evidence="3 7" id="KW-0479">Metal-binding</keyword>
<keyword evidence="5 7" id="KW-0408">Iron</keyword>
<dbReference type="PRINTS" id="PR00463">
    <property type="entry name" value="EP450I"/>
</dbReference>
<dbReference type="GO" id="GO:0016705">
    <property type="term" value="F:oxidoreductase activity, acting on paired donors, with incorporation or reduction of molecular oxygen"/>
    <property type="evidence" value="ECO:0007669"/>
    <property type="project" value="InterPro"/>
</dbReference>
<evidence type="ECO:0000256" key="3">
    <source>
        <dbReference type="ARBA" id="ARBA00022723"/>
    </source>
</evidence>
<feature type="binding site" description="axial binding residue" evidence="7">
    <location>
        <position position="443"/>
    </location>
    <ligand>
        <name>heme</name>
        <dbReference type="ChEBI" id="CHEBI:30413"/>
    </ligand>
    <ligandPart>
        <name>Fe</name>
        <dbReference type="ChEBI" id="CHEBI:18248"/>
    </ligandPart>
</feature>
<evidence type="ECO:0000256" key="4">
    <source>
        <dbReference type="ARBA" id="ARBA00023002"/>
    </source>
</evidence>
<dbReference type="InterPro" id="IPR017972">
    <property type="entry name" value="Cyt_P450_CS"/>
</dbReference>
<evidence type="ECO:0000313" key="10">
    <source>
        <dbReference type="Proteomes" id="UP000235371"/>
    </source>
</evidence>
<dbReference type="CDD" id="cd11062">
    <property type="entry name" value="CYP58-like"/>
    <property type="match status" value="1"/>
</dbReference>
<keyword evidence="4 8" id="KW-0560">Oxidoreductase</keyword>
<reference evidence="9 10" key="1">
    <citation type="submission" date="2016-04" db="EMBL/GenBank/DDBJ databases">
        <title>A degradative enzymes factory behind the ericoid mycorrhizal symbiosis.</title>
        <authorList>
            <consortium name="DOE Joint Genome Institute"/>
            <person name="Martino E."/>
            <person name="Morin E."/>
            <person name="Grelet G."/>
            <person name="Kuo A."/>
            <person name="Kohler A."/>
            <person name="Daghino S."/>
            <person name="Barry K."/>
            <person name="Choi C."/>
            <person name="Cichocki N."/>
            <person name="Clum A."/>
            <person name="Copeland A."/>
            <person name="Hainaut M."/>
            <person name="Haridas S."/>
            <person name="Labutti K."/>
            <person name="Lindquist E."/>
            <person name="Lipzen A."/>
            <person name="Khouja H.-R."/>
            <person name="Murat C."/>
            <person name="Ohm R."/>
            <person name="Olson A."/>
            <person name="Spatafora J."/>
            <person name="Veneault-Fourrey C."/>
            <person name="Henrissat B."/>
            <person name="Grigoriev I."/>
            <person name="Martin F."/>
            <person name="Perotto S."/>
        </authorList>
    </citation>
    <scope>NUCLEOTIDE SEQUENCE [LARGE SCALE GENOMIC DNA]</scope>
    <source>
        <strain evidence="9 10">E</strain>
    </source>
</reference>
<dbReference type="InterPro" id="IPR002401">
    <property type="entry name" value="Cyt_P450_E_grp-I"/>
</dbReference>
<name>A0A2J6SWD3_9HELO</name>
<dbReference type="GO" id="GO:0005506">
    <property type="term" value="F:iron ion binding"/>
    <property type="evidence" value="ECO:0007669"/>
    <property type="project" value="InterPro"/>
</dbReference>
<dbReference type="STRING" id="1095630.A0A2J6SWD3"/>
<dbReference type="GeneID" id="36593221"/>
<dbReference type="GO" id="GO:0004497">
    <property type="term" value="F:monooxygenase activity"/>
    <property type="evidence" value="ECO:0007669"/>
    <property type="project" value="UniProtKB-KW"/>
</dbReference>
<organism evidence="9 10">
    <name type="scientific">Hyaloscypha bicolor E</name>
    <dbReference type="NCBI Taxonomy" id="1095630"/>
    <lineage>
        <taxon>Eukaryota</taxon>
        <taxon>Fungi</taxon>
        <taxon>Dikarya</taxon>
        <taxon>Ascomycota</taxon>
        <taxon>Pezizomycotina</taxon>
        <taxon>Leotiomycetes</taxon>
        <taxon>Helotiales</taxon>
        <taxon>Hyaloscyphaceae</taxon>
        <taxon>Hyaloscypha</taxon>
        <taxon>Hyaloscypha bicolor</taxon>
    </lineage>
</organism>
<protein>
    <submittedName>
        <fullName evidence="9">Cytochrome P450 monooxygenase</fullName>
    </submittedName>
</protein>
<comment type="similarity">
    <text evidence="2 8">Belongs to the cytochrome P450 family.</text>
</comment>
<keyword evidence="7 8" id="KW-0349">Heme</keyword>
<keyword evidence="6 8" id="KW-0503">Monooxygenase</keyword>
<dbReference type="Gene3D" id="1.10.630.10">
    <property type="entry name" value="Cytochrome P450"/>
    <property type="match status" value="1"/>
</dbReference>
<dbReference type="EMBL" id="KZ613856">
    <property type="protein sequence ID" value="PMD55100.1"/>
    <property type="molecule type" value="Genomic_DNA"/>
</dbReference>
<evidence type="ECO:0000256" key="5">
    <source>
        <dbReference type="ARBA" id="ARBA00023004"/>
    </source>
</evidence>
<proteinExistence type="inferred from homology"/>
<dbReference type="InterPro" id="IPR050121">
    <property type="entry name" value="Cytochrome_P450_monoxygenase"/>
</dbReference>
<evidence type="ECO:0000256" key="2">
    <source>
        <dbReference type="ARBA" id="ARBA00010617"/>
    </source>
</evidence>
<evidence type="ECO:0000256" key="1">
    <source>
        <dbReference type="ARBA" id="ARBA00001971"/>
    </source>
</evidence>
<dbReference type="InParanoid" id="A0A2J6SWD3"/>
<dbReference type="GO" id="GO:0020037">
    <property type="term" value="F:heme binding"/>
    <property type="evidence" value="ECO:0007669"/>
    <property type="project" value="InterPro"/>
</dbReference>
<dbReference type="SUPFAM" id="SSF48264">
    <property type="entry name" value="Cytochrome P450"/>
    <property type="match status" value="1"/>
</dbReference>
<evidence type="ECO:0000313" key="9">
    <source>
        <dbReference type="EMBL" id="PMD55100.1"/>
    </source>
</evidence>